<proteinExistence type="predicted"/>
<protein>
    <submittedName>
        <fullName evidence="2">Uncharacterized protein</fullName>
    </submittedName>
</protein>
<evidence type="ECO:0000313" key="3">
    <source>
        <dbReference type="Proteomes" id="UP001396334"/>
    </source>
</evidence>
<evidence type="ECO:0000313" key="2">
    <source>
        <dbReference type="EMBL" id="KAK9020160.1"/>
    </source>
</evidence>
<accession>A0ABR2S4I4</accession>
<evidence type="ECO:0000256" key="1">
    <source>
        <dbReference type="SAM" id="MobiDB-lite"/>
    </source>
</evidence>
<dbReference type="Proteomes" id="UP001396334">
    <property type="component" value="Unassembled WGS sequence"/>
</dbReference>
<sequence length="105" mass="12134">MRRDESKDPQQKRLVEGAVEIILDSHHCRRTCTMNKNGANTSGNQEEEEPPLKSPLHHQGGFLPLHVCWPLGRTHPKMGVKIPHRTVGRFHKNVKYKPKQRKKKS</sequence>
<name>A0ABR2S4I4_9ROSI</name>
<reference evidence="2 3" key="1">
    <citation type="journal article" date="2024" name="G3 (Bethesda)">
        <title>Genome assembly of Hibiscus sabdariffa L. provides insights into metabolisms of medicinal natural products.</title>
        <authorList>
            <person name="Kim T."/>
        </authorList>
    </citation>
    <scope>NUCLEOTIDE SEQUENCE [LARGE SCALE GENOMIC DNA]</scope>
    <source>
        <strain evidence="2">TK-2024</strain>
        <tissue evidence="2">Old leaves</tissue>
    </source>
</reference>
<organism evidence="2 3">
    <name type="scientific">Hibiscus sabdariffa</name>
    <name type="common">roselle</name>
    <dbReference type="NCBI Taxonomy" id="183260"/>
    <lineage>
        <taxon>Eukaryota</taxon>
        <taxon>Viridiplantae</taxon>
        <taxon>Streptophyta</taxon>
        <taxon>Embryophyta</taxon>
        <taxon>Tracheophyta</taxon>
        <taxon>Spermatophyta</taxon>
        <taxon>Magnoliopsida</taxon>
        <taxon>eudicotyledons</taxon>
        <taxon>Gunneridae</taxon>
        <taxon>Pentapetalae</taxon>
        <taxon>rosids</taxon>
        <taxon>malvids</taxon>
        <taxon>Malvales</taxon>
        <taxon>Malvaceae</taxon>
        <taxon>Malvoideae</taxon>
        <taxon>Hibiscus</taxon>
    </lineage>
</organism>
<feature type="compositionally biased region" description="Polar residues" evidence="1">
    <location>
        <begin position="32"/>
        <end position="44"/>
    </location>
</feature>
<feature type="region of interest" description="Disordered" evidence="1">
    <location>
        <begin position="32"/>
        <end position="57"/>
    </location>
</feature>
<comment type="caution">
    <text evidence="2">The sequence shown here is derived from an EMBL/GenBank/DDBJ whole genome shotgun (WGS) entry which is preliminary data.</text>
</comment>
<keyword evidence="3" id="KW-1185">Reference proteome</keyword>
<gene>
    <name evidence="2" type="ORF">V6N11_054651</name>
</gene>
<dbReference type="EMBL" id="JBBPBN010000017">
    <property type="protein sequence ID" value="KAK9020160.1"/>
    <property type="molecule type" value="Genomic_DNA"/>
</dbReference>